<evidence type="ECO:0000313" key="2">
    <source>
        <dbReference type="Proteomes" id="UP001295444"/>
    </source>
</evidence>
<sequence>MLSATGTKGHPSPFILLYQCGNCVVGTPPSRHTPIVHTGEARQHNLSRSLTHVLSSIDIYLYEDERHTTANPGLSVHDQRHSGGLGGKALSKMLTQPPPEVCLLNAGLSPMLDEDAKGSERPTMELFLAYIKRGKAYNYISR</sequence>
<dbReference type="AlphaFoldDB" id="A0AAD1RFW5"/>
<proteinExistence type="predicted"/>
<organism evidence="1 2">
    <name type="scientific">Pelobates cultripes</name>
    <name type="common">Western spadefoot toad</name>
    <dbReference type="NCBI Taxonomy" id="61616"/>
    <lineage>
        <taxon>Eukaryota</taxon>
        <taxon>Metazoa</taxon>
        <taxon>Chordata</taxon>
        <taxon>Craniata</taxon>
        <taxon>Vertebrata</taxon>
        <taxon>Euteleostomi</taxon>
        <taxon>Amphibia</taxon>
        <taxon>Batrachia</taxon>
        <taxon>Anura</taxon>
        <taxon>Pelobatoidea</taxon>
        <taxon>Pelobatidae</taxon>
        <taxon>Pelobates</taxon>
    </lineage>
</organism>
<evidence type="ECO:0000313" key="1">
    <source>
        <dbReference type="EMBL" id="CAH2252070.1"/>
    </source>
</evidence>
<name>A0AAD1RFW5_PELCU</name>
<protein>
    <submittedName>
        <fullName evidence="1">Uncharacterized protein</fullName>
    </submittedName>
</protein>
<keyword evidence="2" id="KW-1185">Reference proteome</keyword>
<dbReference type="EMBL" id="OW240913">
    <property type="protein sequence ID" value="CAH2252070.1"/>
    <property type="molecule type" value="Genomic_DNA"/>
</dbReference>
<accession>A0AAD1RFW5</accession>
<dbReference type="Proteomes" id="UP001295444">
    <property type="component" value="Chromosome 02"/>
</dbReference>
<gene>
    <name evidence="1" type="ORF">PECUL_23A013053</name>
</gene>
<reference evidence="1" key="1">
    <citation type="submission" date="2022-03" db="EMBL/GenBank/DDBJ databases">
        <authorList>
            <person name="Alioto T."/>
            <person name="Alioto T."/>
            <person name="Gomez Garrido J."/>
        </authorList>
    </citation>
    <scope>NUCLEOTIDE SEQUENCE</scope>
</reference>